<dbReference type="InterPro" id="IPR002328">
    <property type="entry name" value="ADH_Zn_CS"/>
</dbReference>
<dbReference type="Pfam" id="PF08240">
    <property type="entry name" value="ADH_N"/>
    <property type="match status" value="1"/>
</dbReference>
<protein>
    <submittedName>
        <fullName evidence="6">Zinc-binding dehydrogenase</fullName>
    </submittedName>
</protein>
<dbReference type="InterPro" id="IPR020843">
    <property type="entry name" value="ER"/>
</dbReference>
<gene>
    <name evidence="6" type="ORF">PQJ61_00105</name>
</gene>
<dbReference type="Gene3D" id="3.40.50.720">
    <property type="entry name" value="NAD(P)-binding Rossmann-like Domain"/>
    <property type="match status" value="1"/>
</dbReference>
<reference evidence="6 7" key="1">
    <citation type="submission" date="2022-12" db="EMBL/GenBank/DDBJ databases">
        <title>Metagenome assembled genome from gulf of manar.</title>
        <authorList>
            <person name="Kohli P."/>
            <person name="Pk S."/>
            <person name="Venkata Ramana C."/>
            <person name="Sasikala C."/>
        </authorList>
    </citation>
    <scope>NUCLEOTIDE SEQUENCE [LARGE SCALE GENOMIC DNA]</scope>
    <source>
        <strain evidence="6">JB008</strain>
    </source>
</reference>
<dbReference type="Pfam" id="PF00107">
    <property type="entry name" value="ADH_zinc_N"/>
    <property type="match status" value="1"/>
</dbReference>
<dbReference type="AlphaFoldDB" id="A0AAJ1ICW5"/>
<dbReference type="EMBL" id="JAQQAL010000002">
    <property type="protein sequence ID" value="MDC7225146.1"/>
    <property type="molecule type" value="Genomic_DNA"/>
</dbReference>
<organism evidence="6 7">
    <name type="scientific">Candidatus Thalassospirochaeta sargassi</name>
    <dbReference type="NCBI Taxonomy" id="3119039"/>
    <lineage>
        <taxon>Bacteria</taxon>
        <taxon>Pseudomonadati</taxon>
        <taxon>Spirochaetota</taxon>
        <taxon>Spirochaetia</taxon>
        <taxon>Spirochaetales</taxon>
        <taxon>Spirochaetaceae</taxon>
        <taxon>Candidatus Thalassospirochaeta</taxon>
    </lineage>
</organism>
<feature type="domain" description="Enoyl reductase (ER)" evidence="5">
    <location>
        <begin position="10"/>
        <end position="339"/>
    </location>
</feature>
<dbReference type="InterPro" id="IPR036291">
    <property type="entry name" value="NAD(P)-bd_dom_sf"/>
</dbReference>
<dbReference type="Proteomes" id="UP001221217">
    <property type="component" value="Unassembled WGS sequence"/>
</dbReference>
<evidence type="ECO:0000256" key="1">
    <source>
        <dbReference type="ARBA" id="ARBA00022723"/>
    </source>
</evidence>
<dbReference type="InterPro" id="IPR050129">
    <property type="entry name" value="Zn_alcohol_dh"/>
</dbReference>
<keyword evidence="3" id="KW-0560">Oxidoreductase</keyword>
<comment type="cofactor">
    <cofactor evidence="4">
        <name>Zn(2+)</name>
        <dbReference type="ChEBI" id="CHEBI:29105"/>
    </cofactor>
</comment>
<dbReference type="InterPro" id="IPR011032">
    <property type="entry name" value="GroES-like_sf"/>
</dbReference>
<dbReference type="SMART" id="SM00829">
    <property type="entry name" value="PKS_ER"/>
    <property type="match status" value="1"/>
</dbReference>
<dbReference type="PANTHER" id="PTHR43401">
    <property type="entry name" value="L-THREONINE 3-DEHYDROGENASE"/>
    <property type="match status" value="1"/>
</dbReference>
<comment type="similarity">
    <text evidence="4">Belongs to the zinc-containing alcohol dehydrogenase family.</text>
</comment>
<evidence type="ECO:0000256" key="4">
    <source>
        <dbReference type="RuleBase" id="RU361277"/>
    </source>
</evidence>
<evidence type="ECO:0000256" key="3">
    <source>
        <dbReference type="ARBA" id="ARBA00023002"/>
    </source>
</evidence>
<accession>A0AAJ1ICW5</accession>
<evidence type="ECO:0000259" key="5">
    <source>
        <dbReference type="SMART" id="SM00829"/>
    </source>
</evidence>
<dbReference type="CDD" id="cd08258">
    <property type="entry name" value="Zn_ADH4"/>
    <property type="match status" value="1"/>
</dbReference>
<keyword evidence="1 4" id="KW-0479">Metal-binding</keyword>
<dbReference type="SUPFAM" id="SSF51735">
    <property type="entry name" value="NAD(P)-binding Rossmann-fold domains"/>
    <property type="match status" value="1"/>
</dbReference>
<dbReference type="PROSITE" id="PS00059">
    <property type="entry name" value="ADH_ZINC"/>
    <property type="match status" value="1"/>
</dbReference>
<evidence type="ECO:0000256" key="2">
    <source>
        <dbReference type="ARBA" id="ARBA00022833"/>
    </source>
</evidence>
<evidence type="ECO:0000313" key="6">
    <source>
        <dbReference type="EMBL" id="MDC7225146.1"/>
    </source>
</evidence>
<dbReference type="GO" id="GO:0016616">
    <property type="term" value="F:oxidoreductase activity, acting on the CH-OH group of donors, NAD or NADP as acceptor"/>
    <property type="evidence" value="ECO:0007669"/>
    <property type="project" value="UniProtKB-ARBA"/>
</dbReference>
<dbReference type="SUPFAM" id="SSF50129">
    <property type="entry name" value="GroES-like"/>
    <property type="match status" value="1"/>
</dbReference>
<evidence type="ECO:0000313" key="7">
    <source>
        <dbReference type="Proteomes" id="UP001221217"/>
    </source>
</evidence>
<dbReference type="InterPro" id="IPR013149">
    <property type="entry name" value="ADH-like_C"/>
</dbReference>
<keyword evidence="2 4" id="KW-0862">Zinc</keyword>
<proteinExistence type="inferred from homology"/>
<dbReference type="InterPro" id="IPR013154">
    <property type="entry name" value="ADH-like_N"/>
</dbReference>
<dbReference type="Gene3D" id="3.90.180.10">
    <property type="entry name" value="Medium-chain alcohol dehydrogenases, catalytic domain"/>
    <property type="match status" value="1"/>
</dbReference>
<dbReference type="GO" id="GO:0008270">
    <property type="term" value="F:zinc ion binding"/>
    <property type="evidence" value="ECO:0007669"/>
    <property type="project" value="InterPro"/>
</dbReference>
<dbReference type="PANTHER" id="PTHR43401:SF2">
    <property type="entry name" value="L-THREONINE 3-DEHYDROGENASE"/>
    <property type="match status" value="1"/>
</dbReference>
<sequence>MKALRKYEKGIAKFRVEEVDIPKPGKGEVLVEVQFAGICGTDMHIYHDTYNDAPPMTIGHEFSGVVVEVGIGVSDYKKGDKVVSETNVEYCGSCYLCKSGRFCLCNNRKALGQQVDGVFAKFAVIPARELFKLPENVSMVGAALSEPLSCVVHAVMQRSNIQAGDNVIVSGPGPIGLMAVMIAKMSGAHVLLTGTTIDAERLKLGVELGADSVVDVMKQDLQEVVQEYTDGKGVDVVLECSGVGVAVRSGIAALKKTGIFTQIGLFGKDAILDLNAFCFKEINFYGCLSKTDWSWRKTMQLLATGDIPLDKLVSHKFKLEEWKKAFEISENKTGMKIVFEP</sequence>
<comment type="caution">
    <text evidence="6">The sequence shown here is derived from an EMBL/GenBank/DDBJ whole genome shotgun (WGS) entry which is preliminary data.</text>
</comment>
<name>A0AAJ1ICW5_9SPIO</name>